<dbReference type="PANTHER" id="PTHR12001">
    <property type="entry name" value="GERANYLGERANYL PYROPHOSPHATE SYNTHASE"/>
    <property type="match status" value="1"/>
</dbReference>
<evidence type="ECO:0000313" key="7">
    <source>
        <dbReference type="EMBL" id="HEN15319.1"/>
    </source>
</evidence>
<evidence type="ECO:0000256" key="2">
    <source>
        <dbReference type="ARBA" id="ARBA00006706"/>
    </source>
</evidence>
<keyword evidence="5" id="KW-0460">Magnesium</keyword>
<dbReference type="SUPFAM" id="SSF48576">
    <property type="entry name" value="Terpenoid synthases"/>
    <property type="match status" value="1"/>
</dbReference>
<reference evidence="7" key="1">
    <citation type="journal article" date="2020" name="mSystems">
        <title>Genome- and Community-Level Interaction Insights into Carbon Utilization and Element Cycling Functions of Hydrothermarchaeota in Hydrothermal Sediment.</title>
        <authorList>
            <person name="Zhou Z."/>
            <person name="Liu Y."/>
            <person name="Xu W."/>
            <person name="Pan J."/>
            <person name="Luo Z.H."/>
            <person name="Li M."/>
        </authorList>
    </citation>
    <scope>NUCLEOTIDE SEQUENCE [LARGE SCALE GENOMIC DNA]</scope>
    <source>
        <strain evidence="7">SpSt-339</strain>
    </source>
</reference>
<accession>A0A7C2JZW8</accession>
<dbReference type="GO" id="GO:0008299">
    <property type="term" value="P:isoprenoid biosynthetic process"/>
    <property type="evidence" value="ECO:0007669"/>
    <property type="project" value="InterPro"/>
</dbReference>
<dbReference type="InterPro" id="IPR008949">
    <property type="entry name" value="Isoprenoid_synthase_dom_sf"/>
</dbReference>
<dbReference type="Gene3D" id="1.10.600.10">
    <property type="entry name" value="Farnesyl Diphosphate Synthase"/>
    <property type="match status" value="1"/>
</dbReference>
<dbReference type="SFLD" id="SFLDS00005">
    <property type="entry name" value="Isoprenoid_Synthase_Type_I"/>
    <property type="match status" value="1"/>
</dbReference>
<sequence length="336" mass="37311">MSELAAGDSAGKAPSVLALVNDAIGPSLIEADRILLEELRSANPYVSDLLQHATRFHGKRLRPMLLLLTAEACGGINHDHKVLAAVVEMIHLATLVHDDILDEAETRRHVATINARWNNETSVLFGDYLFTHSFHLASSLQTTYACRTIGRATNIVCEGELSQIKERGNLDLSEEAYFHIIDGKTAELTALCGHLGAHYAGAELAVVEAMERYGRYLGMAFQIADDVLDLVGNERKTGKSLGSDLQKQKLTLPLIRLLKRASEPAATEIRQLLLHPDETTRERLTPYFEQSDALQYTHERALRLAEDARQQLDVLPNSRAKRILAEIAEFAVQRTF</sequence>
<evidence type="ECO:0000256" key="1">
    <source>
        <dbReference type="ARBA" id="ARBA00001946"/>
    </source>
</evidence>
<dbReference type="GO" id="GO:0004659">
    <property type="term" value="F:prenyltransferase activity"/>
    <property type="evidence" value="ECO:0007669"/>
    <property type="project" value="InterPro"/>
</dbReference>
<evidence type="ECO:0000256" key="5">
    <source>
        <dbReference type="ARBA" id="ARBA00022842"/>
    </source>
</evidence>
<dbReference type="EMBL" id="DSOK01000222">
    <property type="protein sequence ID" value="HEN15319.1"/>
    <property type="molecule type" value="Genomic_DNA"/>
</dbReference>
<evidence type="ECO:0000256" key="4">
    <source>
        <dbReference type="ARBA" id="ARBA00022723"/>
    </source>
</evidence>
<keyword evidence="3 6" id="KW-0808">Transferase</keyword>
<proteinExistence type="inferred from homology"/>
<dbReference type="InterPro" id="IPR033749">
    <property type="entry name" value="Polyprenyl_synt_CS"/>
</dbReference>
<organism evidence="7">
    <name type="scientific">Schlesneria paludicola</name>
    <dbReference type="NCBI Taxonomy" id="360056"/>
    <lineage>
        <taxon>Bacteria</taxon>
        <taxon>Pseudomonadati</taxon>
        <taxon>Planctomycetota</taxon>
        <taxon>Planctomycetia</taxon>
        <taxon>Planctomycetales</taxon>
        <taxon>Planctomycetaceae</taxon>
        <taxon>Schlesneria</taxon>
    </lineage>
</organism>
<dbReference type="Pfam" id="PF00348">
    <property type="entry name" value="polyprenyl_synt"/>
    <property type="match status" value="1"/>
</dbReference>
<dbReference type="PROSITE" id="PS00444">
    <property type="entry name" value="POLYPRENYL_SYNTHASE_2"/>
    <property type="match status" value="1"/>
</dbReference>
<protein>
    <submittedName>
        <fullName evidence="7">Polyprenyl synthetase family protein</fullName>
    </submittedName>
</protein>
<evidence type="ECO:0000256" key="3">
    <source>
        <dbReference type="ARBA" id="ARBA00022679"/>
    </source>
</evidence>
<comment type="similarity">
    <text evidence="2 6">Belongs to the FPP/GGPP synthase family.</text>
</comment>
<comment type="caution">
    <text evidence="7">The sequence shown here is derived from an EMBL/GenBank/DDBJ whole genome shotgun (WGS) entry which is preliminary data.</text>
</comment>
<keyword evidence="4" id="KW-0479">Metal-binding</keyword>
<comment type="cofactor">
    <cofactor evidence="1">
        <name>Mg(2+)</name>
        <dbReference type="ChEBI" id="CHEBI:18420"/>
    </cofactor>
</comment>
<gene>
    <name evidence="7" type="ORF">ENQ76_07610</name>
</gene>
<dbReference type="GO" id="GO:0046872">
    <property type="term" value="F:metal ion binding"/>
    <property type="evidence" value="ECO:0007669"/>
    <property type="project" value="UniProtKB-KW"/>
</dbReference>
<dbReference type="CDD" id="cd00685">
    <property type="entry name" value="Trans_IPPS_HT"/>
    <property type="match status" value="1"/>
</dbReference>
<dbReference type="AlphaFoldDB" id="A0A7C2JZW8"/>
<dbReference type="PANTHER" id="PTHR12001:SF69">
    <property type="entry name" value="ALL TRANS-POLYPRENYL-DIPHOSPHATE SYNTHASE PDSS1"/>
    <property type="match status" value="1"/>
</dbReference>
<dbReference type="InterPro" id="IPR000092">
    <property type="entry name" value="Polyprenyl_synt"/>
</dbReference>
<evidence type="ECO:0000256" key="6">
    <source>
        <dbReference type="RuleBase" id="RU004466"/>
    </source>
</evidence>
<dbReference type="PROSITE" id="PS00723">
    <property type="entry name" value="POLYPRENYL_SYNTHASE_1"/>
    <property type="match status" value="1"/>
</dbReference>
<name>A0A7C2JZW8_9PLAN</name>